<evidence type="ECO:0000313" key="1">
    <source>
        <dbReference type="EMBL" id="SEQ21838.1"/>
    </source>
</evidence>
<gene>
    <name evidence="1" type="ORF">SAMN04488089_10289</name>
</gene>
<comment type="caution">
    <text evidence="1">The sequence shown here is derived from an EMBL/GenBank/DDBJ whole genome shotgun (WGS) entry which is preliminary data.</text>
</comment>
<name>A0AAJ5BCT7_MYRPR</name>
<reference evidence="1 2" key="1">
    <citation type="submission" date="2016-10" db="EMBL/GenBank/DDBJ databases">
        <authorList>
            <person name="Varghese N."/>
            <person name="Submissions S."/>
        </authorList>
    </citation>
    <scope>NUCLEOTIDE SEQUENCE [LARGE SCALE GENOMIC DNA]</scope>
    <source>
        <strain evidence="2">DSM 19823 / KCTC 23066 / CCTCC M 208030 / D25</strain>
    </source>
</reference>
<dbReference type="AlphaFoldDB" id="A0AAJ5BCT7"/>
<organism evidence="1 2">
    <name type="scientific">Myroides profundi</name>
    <dbReference type="NCBI Taxonomy" id="480520"/>
    <lineage>
        <taxon>Bacteria</taxon>
        <taxon>Pseudomonadati</taxon>
        <taxon>Bacteroidota</taxon>
        <taxon>Flavobacteriia</taxon>
        <taxon>Flavobacteriales</taxon>
        <taxon>Flavobacteriaceae</taxon>
        <taxon>Myroides</taxon>
    </lineage>
</organism>
<proteinExistence type="predicted"/>
<sequence>MNCCSQKGHIIRVVKDVFVIKDKVPMLQQRINTPIKINKLAVSLDSQPSMLYRVYLDCYVKSQ</sequence>
<dbReference type="Proteomes" id="UP000183496">
    <property type="component" value="Unassembled WGS sequence"/>
</dbReference>
<dbReference type="EMBL" id="FOFY01000002">
    <property type="protein sequence ID" value="SEQ21838.1"/>
    <property type="molecule type" value="Genomic_DNA"/>
</dbReference>
<accession>A0AAJ5BCT7</accession>
<evidence type="ECO:0000313" key="2">
    <source>
        <dbReference type="Proteomes" id="UP000183496"/>
    </source>
</evidence>
<keyword evidence="2" id="KW-1185">Reference proteome</keyword>
<protein>
    <submittedName>
        <fullName evidence="1">Uncharacterized protein</fullName>
    </submittedName>
</protein>